<dbReference type="Pfam" id="PF08861">
    <property type="entry name" value="DUF1828"/>
    <property type="match status" value="1"/>
</dbReference>
<gene>
    <name evidence="2" type="ORF">AYR53_06925</name>
</gene>
<feature type="domain" description="DUF1828" evidence="1">
    <location>
        <begin position="39"/>
        <end position="132"/>
    </location>
</feature>
<accession>A0A192H3I6</accession>
<keyword evidence="3" id="KW-1185">Reference proteome</keyword>
<evidence type="ECO:0000259" key="1">
    <source>
        <dbReference type="Pfam" id="PF08861"/>
    </source>
</evidence>
<organism evidence="2 3">
    <name type="scientific">Loigolactobacillus backii</name>
    <dbReference type="NCBI Taxonomy" id="375175"/>
    <lineage>
        <taxon>Bacteria</taxon>
        <taxon>Bacillati</taxon>
        <taxon>Bacillota</taxon>
        <taxon>Bacilli</taxon>
        <taxon>Lactobacillales</taxon>
        <taxon>Lactobacillaceae</taxon>
        <taxon>Loigolactobacillus</taxon>
    </lineage>
</organism>
<dbReference type="AlphaFoldDB" id="A0A192H3I6"/>
<dbReference type="RefSeq" id="WP_068281053.1">
    <property type="nucleotide sequence ID" value="NZ_CP014873.1"/>
</dbReference>
<sequence length="272" mass="30894">MISDFNAMKLKNEYFDWLSEQESFADVGSASRPVVEIKTPFLDDFSDGIDLYLYPDQDGQVLITDNGDTLDGLRTKGILFDKRSKTRNKIMADVLDTFGIEKQTNSKKLFIITKRNDFPNAKQRLLQGILKIIDLTYTESKSVFSLFTDEVANILTAKQILYNRSRAVVAPNGRSFIFDFMIPTKRNGDTLVRTFHSPQFTNSAKVFSWDASYISRFTTNKPGKFIAVIDDQNAKQEQVNDFIAILNSEQQASIEGISYSEMNAKMNAFTNC</sequence>
<protein>
    <recommendedName>
        <fullName evidence="1">DUF1828 domain-containing protein</fullName>
    </recommendedName>
</protein>
<dbReference type="OrthoDB" id="2322250at2"/>
<reference evidence="2 3" key="1">
    <citation type="submission" date="2016-03" db="EMBL/GenBank/DDBJ databases">
        <title>Pediococcus and Lactobacillus from brewery environment - whole genome sequencing and assembly.</title>
        <authorList>
            <person name="Behr J."/>
            <person name="Geissler A.J."/>
            <person name="Vogel R.F."/>
        </authorList>
    </citation>
    <scope>NUCLEOTIDE SEQUENCE [LARGE SCALE GENOMIC DNA]</scope>
    <source>
        <strain evidence="2 3">TMW 1.1989</strain>
    </source>
</reference>
<evidence type="ECO:0000313" key="2">
    <source>
        <dbReference type="EMBL" id="ANK62521.1"/>
    </source>
</evidence>
<dbReference type="EMBL" id="CP014873">
    <property type="protein sequence ID" value="ANK62521.1"/>
    <property type="molecule type" value="Genomic_DNA"/>
</dbReference>
<evidence type="ECO:0000313" key="3">
    <source>
        <dbReference type="Proteomes" id="UP000078582"/>
    </source>
</evidence>
<dbReference type="Proteomes" id="UP000078582">
    <property type="component" value="Chromosome"/>
</dbReference>
<dbReference type="STRING" id="375175.AYR53_06925"/>
<dbReference type="InterPro" id="IPR014960">
    <property type="entry name" value="DUF1828"/>
</dbReference>
<dbReference type="GeneID" id="42981984"/>
<proteinExistence type="predicted"/>
<name>A0A192H3I6_9LACO</name>